<dbReference type="Proteomes" id="UP000004994">
    <property type="component" value="Chromosome 8"/>
</dbReference>
<keyword evidence="1" id="KW-0472">Membrane</keyword>
<organism evidence="2">
    <name type="scientific">Solanum lycopersicum</name>
    <name type="common">Tomato</name>
    <name type="synonym">Lycopersicon esculentum</name>
    <dbReference type="NCBI Taxonomy" id="4081"/>
    <lineage>
        <taxon>Eukaryota</taxon>
        <taxon>Viridiplantae</taxon>
        <taxon>Streptophyta</taxon>
        <taxon>Embryophyta</taxon>
        <taxon>Tracheophyta</taxon>
        <taxon>Spermatophyta</taxon>
        <taxon>Magnoliopsida</taxon>
        <taxon>eudicotyledons</taxon>
        <taxon>Gunneridae</taxon>
        <taxon>Pentapetalae</taxon>
        <taxon>asterids</taxon>
        <taxon>lamiids</taxon>
        <taxon>Solanales</taxon>
        <taxon>Solanaceae</taxon>
        <taxon>Solanoideae</taxon>
        <taxon>Solaneae</taxon>
        <taxon>Solanum</taxon>
        <taxon>Solanum subgen. Lycopersicon</taxon>
    </lineage>
</organism>
<dbReference type="AlphaFoldDB" id="A0A3Q7HM86"/>
<name>A0A3Q7HM86_SOLLC</name>
<accession>A0A3Q7HM86</accession>
<dbReference type="Gramene" id="Solyc08g016410.1.1">
    <property type="protein sequence ID" value="Solyc08g016410.1.1.1"/>
    <property type="gene ID" value="Solyc08g016410.1"/>
</dbReference>
<sequence>MDLNRFVFKPTEKLELPCWIDILAVIVVDLVATGWSVVILVAQSHYSPLVGRSRWSWCCFCRFFQVGGVWEKGLAVVEQLSLLGHYLHDYSLVVLVVREQQRERGDEEKEVWHFCFSERRSEKKRELGYVNFNRIDLDFDLNRWI</sequence>
<evidence type="ECO:0000313" key="3">
    <source>
        <dbReference type="Proteomes" id="UP000004994"/>
    </source>
</evidence>
<dbReference type="InParanoid" id="A0A3Q7HM86"/>
<proteinExistence type="predicted"/>
<feature type="transmembrane region" description="Helical" evidence="1">
    <location>
        <begin position="20"/>
        <end position="42"/>
    </location>
</feature>
<reference evidence="2" key="2">
    <citation type="submission" date="2019-01" db="UniProtKB">
        <authorList>
            <consortium name="EnsemblPlants"/>
        </authorList>
    </citation>
    <scope>IDENTIFICATION</scope>
    <source>
        <strain evidence="2">cv. Heinz 1706</strain>
    </source>
</reference>
<dbReference type="PaxDb" id="4081-Solyc08g016410.1.1"/>
<evidence type="ECO:0000256" key="1">
    <source>
        <dbReference type="SAM" id="Phobius"/>
    </source>
</evidence>
<keyword evidence="1" id="KW-0812">Transmembrane</keyword>
<dbReference type="EnsemblPlants" id="Solyc08g016410.1.1">
    <property type="protein sequence ID" value="Solyc08g016410.1.1.1"/>
    <property type="gene ID" value="Solyc08g016410.1"/>
</dbReference>
<keyword evidence="3" id="KW-1185">Reference proteome</keyword>
<protein>
    <submittedName>
        <fullName evidence="2">Uncharacterized protein</fullName>
    </submittedName>
</protein>
<reference evidence="2" key="1">
    <citation type="journal article" date="2012" name="Nature">
        <title>The tomato genome sequence provides insights into fleshy fruit evolution.</title>
        <authorList>
            <consortium name="Tomato Genome Consortium"/>
        </authorList>
    </citation>
    <scope>NUCLEOTIDE SEQUENCE [LARGE SCALE GENOMIC DNA]</scope>
    <source>
        <strain evidence="2">cv. Heinz 1706</strain>
    </source>
</reference>
<keyword evidence="1" id="KW-1133">Transmembrane helix</keyword>
<evidence type="ECO:0000313" key="2">
    <source>
        <dbReference type="EnsemblPlants" id="Solyc08g016410.1.1.1"/>
    </source>
</evidence>